<evidence type="ECO:0000256" key="3">
    <source>
        <dbReference type="ARBA" id="ARBA00023180"/>
    </source>
</evidence>
<sequence>MANRLLFQVVIILMILTNSTTLKAISSIAPTENSLKENAIVHTDIAEYNTRRYIDTDGSTMVIGAYESSTQQGAAFVYEKEDGEWIQKAVLTSTDNTIADHTHFGYAVAIKGDVIVIGAPLADEAYIFEKPETGWEDMTETLKISSPLPKGSYYGFSLAMNENNIAVSAYRYSNYRGRILLYQKDTDELWSQVTFTTTTLLSVQPRTNEYLGYELRMDDDALVSGALGYNSWQGRLYVYNLPDGKYLENNITPDATLTVEDGGDYQVGIHVAIDKNVILATDYGDDQKGTIHVFRKEEGKEWEDSFEAFSITDDALIEKDYFGADLDVDNNEIIIGASQGKNEGLGKVYHYILSSTNAELINVYETDKVNKDDHFAASVHFTDEDILVSTMYNKEYPFFSFSRAETTHSSIDQYDTRRYIDTDGSTMVIGAYESNKHHGAAFVYEKEEGEWVQKAVLTSTDNTIADYTHFGYAVAIKGDVIVIGAPLADEAYIFEKPETGWEDMTETVKISSPLPKGSYYGFSLAMNENNIAVSAYRYSNYQGRILLYQKDTDELWSQVTFTTTTLLSVQPRTNEYLGYELRMDEDALVSGALGYNSWQGRLYVYNLPDGKYLENNITPDATLAVKDGGDYQVGIHVAIDKNVILATDYGDDQKGTIHVFRKEEGKEWEDSFEAFSITDDALIEKDYYGADLDVDNNEIIIGASQGKNEGLGKVYHYILSSTNAELINVYETDQVNKDDHFAASVHFTDEDILVSTMYNKEYPFFSFSRRKDVTNLEVHVNTQKPFLLSSHPKYGISDKIEFGHLNTKTYSYKLIDINGGIMKEGLLPESGIIQLDQKLRGIKIIQLIEKDKVYIYKLLR</sequence>
<dbReference type="PANTHER" id="PTHR36220:SF1">
    <property type="entry name" value="GAMMA TUBULIN COMPLEX COMPONENT C-TERMINAL DOMAIN-CONTAINING PROTEIN"/>
    <property type="match status" value="1"/>
</dbReference>
<dbReference type="InterPro" id="IPR013517">
    <property type="entry name" value="FG-GAP"/>
</dbReference>
<name>A0AAX1NBX9_9BACT</name>
<dbReference type="PROSITE" id="PS51470">
    <property type="entry name" value="FG_GAP"/>
    <property type="match status" value="1"/>
</dbReference>
<evidence type="ECO:0000256" key="2">
    <source>
        <dbReference type="ARBA" id="ARBA00022737"/>
    </source>
</evidence>
<dbReference type="SMART" id="SM00191">
    <property type="entry name" value="Int_alpha"/>
    <property type="match status" value="7"/>
</dbReference>
<evidence type="ECO:0000313" key="4">
    <source>
        <dbReference type="EMBL" id="QWG05085.1"/>
    </source>
</evidence>
<keyword evidence="5" id="KW-1185">Reference proteome</keyword>
<dbReference type="AlphaFoldDB" id="A0AAX1NBX9"/>
<dbReference type="PANTHER" id="PTHR36220">
    <property type="entry name" value="UNNAMED PRODUCT"/>
    <property type="match status" value="1"/>
</dbReference>
<dbReference type="Pfam" id="PF14312">
    <property type="entry name" value="FG-GAP_2"/>
    <property type="match status" value="2"/>
</dbReference>
<evidence type="ECO:0000256" key="1">
    <source>
        <dbReference type="ARBA" id="ARBA00022729"/>
    </source>
</evidence>
<proteinExistence type="predicted"/>
<dbReference type="InterPro" id="IPR028994">
    <property type="entry name" value="Integrin_alpha_N"/>
</dbReference>
<dbReference type="EMBL" id="CP076133">
    <property type="protein sequence ID" value="QWG05085.1"/>
    <property type="molecule type" value="Genomic_DNA"/>
</dbReference>
<evidence type="ECO:0000313" key="5">
    <source>
        <dbReference type="Proteomes" id="UP000678679"/>
    </source>
</evidence>
<protein>
    <submittedName>
        <fullName evidence="4">FG-GAP repeat protein</fullName>
    </submittedName>
</protein>
<organism evidence="4 5">
    <name type="scientific">Flammeovirga yaeyamensis</name>
    <dbReference type="NCBI Taxonomy" id="367791"/>
    <lineage>
        <taxon>Bacteria</taxon>
        <taxon>Pseudomonadati</taxon>
        <taxon>Bacteroidota</taxon>
        <taxon>Cytophagia</taxon>
        <taxon>Cytophagales</taxon>
        <taxon>Flammeovirgaceae</taxon>
        <taxon>Flammeovirga</taxon>
    </lineage>
</organism>
<dbReference type="InterPro" id="IPR013519">
    <property type="entry name" value="Int_alpha_beta-p"/>
</dbReference>
<gene>
    <name evidence="4" type="ORF">KMW28_21920</name>
</gene>
<dbReference type="RefSeq" id="WP_183363894.1">
    <property type="nucleotide sequence ID" value="NZ_CP076133.1"/>
</dbReference>
<reference evidence="4 5" key="1">
    <citation type="submission" date="2021-05" db="EMBL/GenBank/DDBJ databases">
        <title>Comparative genomic studies on the polysaccharide-degrading batcterial strains of the Flammeovirga genus.</title>
        <authorList>
            <person name="Zewei F."/>
            <person name="Zheng Z."/>
            <person name="Yu L."/>
            <person name="Ruyue G."/>
            <person name="Yanhong M."/>
            <person name="Yuanyuan C."/>
            <person name="Jingyan G."/>
            <person name="Wenjun H."/>
        </authorList>
    </citation>
    <scope>NUCLEOTIDE SEQUENCE [LARGE SCALE GENOMIC DNA]</scope>
    <source>
        <strain evidence="4 5">NBRC:100898</strain>
    </source>
</reference>
<accession>A0AAX1NBX9</accession>
<keyword evidence="3" id="KW-0325">Glycoprotein</keyword>
<dbReference type="Proteomes" id="UP000678679">
    <property type="component" value="Chromosome 2"/>
</dbReference>
<keyword evidence="2" id="KW-0677">Repeat</keyword>
<dbReference type="SUPFAM" id="SSF82171">
    <property type="entry name" value="DPP6 N-terminal domain-like"/>
    <property type="match status" value="2"/>
</dbReference>
<dbReference type="Gene3D" id="2.130.10.130">
    <property type="entry name" value="Integrin alpha, N-terminal"/>
    <property type="match status" value="4"/>
</dbReference>
<keyword evidence="1" id="KW-0732">Signal</keyword>
<dbReference type="KEGG" id="fya:KMW28_21920"/>